<evidence type="ECO:0000256" key="9">
    <source>
        <dbReference type="SAM" id="Coils"/>
    </source>
</evidence>
<keyword evidence="6" id="KW-0418">Kinase</keyword>
<dbReference type="InterPro" id="IPR051180">
    <property type="entry name" value="IKK"/>
</dbReference>
<gene>
    <name evidence="11" type="ORF">DNTS_032871</name>
</gene>
<proteinExistence type="predicted"/>
<dbReference type="GO" id="GO:0005737">
    <property type="term" value="C:cytoplasm"/>
    <property type="evidence" value="ECO:0007669"/>
    <property type="project" value="UniProtKB-SubCell"/>
</dbReference>
<keyword evidence="7 8" id="KW-0067">ATP-binding</keyword>
<dbReference type="InterPro" id="IPR029071">
    <property type="entry name" value="Ubiquitin-like_domsf"/>
</dbReference>
<dbReference type="FunFam" id="3.30.200.20:FF:000106">
    <property type="entry name" value="serine/threonine-protein kinase TBK1 isoform X1"/>
    <property type="match status" value="1"/>
</dbReference>
<evidence type="ECO:0000256" key="4">
    <source>
        <dbReference type="ARBA" id="ARBA00022679"/>
    </source>
</evidence>
<dbReference type="Gene3D" id="1.10.510.10">
    <property type="entry name" value="Transferase(Phosphotransferase) domain 1"/>
    <property type="match status" value="1"/>
</dbReference>
<dbReference type="GO" id="GO:0006950">
    <property type="term" value="P:response to stress"/>
    <property type="evidence" value="ECO:0007669"/>
    <property type="project" value="UniProtKB-ARBA"/>
</dbReference>
<evidence type="ECO:0000256" key="6">
    <source>
        <dbReference type="ARBA" id="ARBA00022777"/>
    </source>
</evidence>
<dbReference type="Gene3D" id="1.20.1270.420">
    <property type="match status" value="1"/>
</dbReference>
<dbReference type="SUPFAM" id="SSF54236">
    <property type="entry name" value="Ubiquitin-like"/>
    <property type="match status" value="1"/>
</dbReference>
<evidence type="ECO:0000313" key="12">
    <source>
        <dbReference type="Proteomes" id="UP000316079"/>
    </source>
</evidence>
<evidence type="ECO:0000256" key="1">
    <source>
        <dbReference type="ARBA" id="ARBA00004496"/>
    </source>
</evidence>
<dbReference type="Proteomes" id="UP000316079">
    <property type="component" value="Unassembled WGS sequence"/>
</dbReference>
<feature type="domain" description="Protein kinase" evidence="10">
    <location>
        <begin position="10"/>
        <end position="316"/>
    </location>
</feature>
<comment type="caution">
    <text evidence="11">The sequence shown here is derived from an EMBL/GenBank/DDBJ whole genome shotgun (WGS) entry which is preliminary data.</text>
</comment>
<dbReference type="Gene3D" id="3.30.200.20">
    <property type="entry name" value="Phosphorylase Kinase, domain 1"/>
    <property type="match status" value="1"/>
</dbReference>
<dbReference type="STRING" id="623744.A0A553QTT3"/>
<dbReference type="SMART" id="SM00220">
    <property type="entry name" value="S_TKc"/>
    <property type="match status" value="1"/>
</dbReference>
<evidence type="ECO:0000256" key="2">
    <source>
        <dbReference type="ARBA" id="ARBA00022490"/>
    </source>
</evidence>
<dbReference type="PROSITE" id="PS50011">
    <property type="entry name" value="PROTEIN_KINASE_DOM"/>
    <property type="match status" value="1"/>
</dbReference>
<evidence type="ECO:0000256" key="8">
    <source>
        <dbReference type="PROSITE-ProRule" id="PRU10141"/>
    </source>
</evidence>
<dbReference type="InterPro" id="IPR017441">
    <property type="entry name" value="Protein_kinase_ATP_BS"/>
</dbReference>
<dbReference type="OrthoDB" id="10013850at2759"/>
<keyword evidence="2" id="KW-0963">Cytoplasm</keyword>
<dbReference type="GO" id="GO:0004674">
    <property type="term" value="F:protein serine/threonine kinase activity"/>
    <property type="evidence" value="ECO:0007669"/>
    <property type="project" value="UniProtKB-KW"/>
</dbReference>
<name>A0A553QTT3_9TELE</name>
<keyword evidence="9" id="KW-0175">Coiled coil</keyword>
<dbReference type="InterPro" id="IPR011009">
    <property type="entry name" value="Kinase-like_dom_sf"/>
</dbReference>
<dbReference type="InterPro" id="IPR000719">
    <property type="entry name" value="Prot_kinase_dom"/>
</dbReference>
<keyword evidence="12" id="KW-1185">Reference proteome</keyword>
<dbReference type="Pfam" id="PF18396">
    <property type="entry name" value="TBK1_ULD"/>
    <property type="match status" value="1"/>
</dbReference>
<dbReference type="FunFam" id="1.10.510.10:FF:000100">
    <property type="entry name" value="inhibitor of nuclear factor kappa-B kinase subunit epsilon"/>
    <property type="match status" value="1"/>
</dbReference>
<evidence type="ECO:0000259" key="10">
    <source>
        <dbReference type="PROSITE" id="PS50011"/>
    </source>
</evidence>
<dbReference type="Gene3D" id="3.10.20.90">
    <property type="entry name" value="Phosphatidylinositol 3-kinase Catalytic Subunit, Chain A, domain 1"/>
    <property type="match status" value="1"/>
</dbReference>
<dbReference type="SUPFAM" id="SSF56112">
    <property type="entry name" value="Protein kinase-like (PK-like)"/>
    <property type="match status" value="1"/>
</dbReference>
<dbReference type="Pfam" id="PF18394">
    <property type="entry name" value="TBK1_CCD1"/>
    <property type="match status" value="1"/>
</dbReference>
<dbReference type="PANTHER" id="PTHR22969:SF10">
    <property type="entry name" value="INHIBITOR OF NUCLEAR FACTOR KAPPA-B KINASE SUBUNIT EPSILON"/>
    <property type="match status" value="1"/>
</dbReference>
<sequence>MAASTANYIWYTEDVIGQGATSTIYRARNKKTSEEVAVKVFNLMSQNRPFDIQKREFEVLQRLNHVNIVQLFAVEETMTNQQKVLVMELCSGGSLLNQLENFENMFGIPESEFLIVLQCVVHGVNHLREMGIVHRDIKPGNILRRVGEDGRSVYKLTDFGGARELEDDQTFVSIYGTEEYLHPDMYQCAILGKPPQKEYGATVDLWSIGVTLYHTATGRLPFIPYGGPRKNRNLMYKIITEKPEGTISGVQKENEGPIEWGFQLPETCQLSMGLKTLLVPVLSKLMEANQKKSWGFQQFFAATTDILQRITIHIFSLQQATEHCIHTHFHNTVSVLLEDVQAQTGIQPAAQRFFFQGHPIILEASLKVVNLPPTRSDQPLILISRRQEKAVAQPYKEPETPAVPPKFDIMADQKFSRALVGAIYRYLRVAQSLRRFRELILQGFYTYIENIRNKCVNMAQKVAVVEMKLITFLNMEKNLHQFTQTFAHEFPEFIESQKSLPLIEVDLQQIYSGGIREFINHLHYMHGMLSKHTETLAQDRSIQKMEELLLKILAGHEQYCFDRQAGSLSYNNEQIHKFEKLQLRLHVKKVKALLKDECWKKYQDVLMDAKNWGRVLYEIQMHIESFYGLLQQRIEDLNAFEDQQRKVGFLLTLVVDKAVARALQQPKEPETEAENQKNERMILKMTKLKNEMEILACELQNNNSMIESLPVVTAALPVDKKVHQPNML</sequence>
<dbReference type="GO" id="GO:0010628">
    <property type="term" value="P:positive regulation of gene expression"/>
    <property type="evidence" value="ECO:0007669"/>
    <property type="project" value="UniProtKB-ARBA"/>
</dbReference>
<dbReference type="EMBL" id="SRMA01025546">
    <property type="protein sequence ID" value="TRY93379.1"/>
    <property type="molecule type" value="Genomic_DNA"/>
</dbReference>
<dbReference type="InterPro" id="IPR041309">
    <property type="entry name" value="TBK1_CC1"/>
</dbReference>
<dbReference type="AlphaFoldDB" id="A0A553QTT3"/>
<dbReference type="GO" id="GO:0045089">
    <property type="term" value="P:positive regulation of innate immune response"/>
    <property type="evidence" value="ECO:0007669"/>
    <property type="project" value="UniProtKB-ARBA"/>
</dbReference>
<dbReference type="PROSITE" id="PS00107">
    <property type="entry name" value="PROTEIN_KINASE_ATP"/>
    <property type="match status" value="1"/>
</dbReference>
<protein>
    <recommendedName>
        <fullName evidence="10">Protein kinase domain-containing protein</fullName>
    </recommendedName>
</protein>
<comment type="subcellular location">
    <subcellularLocation>
        <location evidence="1">Cytoplasm</location>
    </subcellularLocation>
</comment>
<evidence type="ECO:0000256" key="7">
    <source>
        <dbReference type="ARBA" id="ARBA00022840"/>
    </source>
</evidence>
<evidence type="ECO:0000313" key="11">
    <source>
        <dbReference type="EMBL" id="TRY93379.1"/>
    </source>
</evidence>
<evidence type="ECO:0000256" key="5">
    <source>
        <dbReference type="ARBA" id="ARBA00022741"/>
    </source>
</evidence>
<keyword evidence="5 8" id="KW-0547">Nucleotide-binding</keyword>
<dbReference type="Pfam" id="PF00069">
    <property type="entry name" value="Pkinase"/>
    <property type="match status" value="1"/>
</dbReference>
<accession>A0A553QTT3</accession>
<dbReference type="GO" id="GO:0005524">
    <property type="term" value="F:ATP binding"/>
    <property type="evidence" value="ECO:0007669"/>
    <property type="project" value="UniProtKB-UniRule"/>
</dbReference>
<dbReference type="FunFam" id="3.10.20.90:FF:000112">
    <property type="entry name" value="TANK binding kinase TBK1"/>
    <property type="match status" value="1"/>
</dbReference>
<keyword evidence="4" id="KW-0808">Transferase</keyword>
<evidence type="ECO:0000256" key="3">
    <source>
        <dbReference type="ARBA" id="ARBA00022527"/>
    </source>
</evidence>
<dbReference type="PANTHER" id="PTHR22969">
    <property type="entry name" value="IKB KINASE"/>
    <property type="match status" value="1"/>
</dbReference>
<keyword evidence="3" id="KW-0723">Serine/threonine-protein kinase</keyword>
<dbReference type="InterPro" id="IPR041087">
    <property type="entry name" value="TBK1_ULD"/>
</dbReference>
<organism evidence="11 12">
    <name type="scientific">Danionella cerebrum</name>
    <dbReference type="NCBI Taxonomy" id="2873325"/>
    <lineage>
        <taxon>Eukaryota</taxon>
        <taxon>Metazoa</taxon>
        <taxon>Chordata</taxon>
        <taxon>Craniata</taxon>
        <taxon>Vertebrata</taxon>
        <taxon>Euteleostomi</taxon>
        <taxon>Actinopterygii</taxon>
        <taxon>Neopterygii</taxon>
        <taxon>Teleostei</taxon>
        <taxon>Ostariophysi</taxon>
        <taxon>Cypriniformes</taxon>
        <taxon>Danionidae</taxon>
        <taxon>Danioninae</taxon>
        <taxon>Danionella</taxon>
    </lineage>
</organism>
<dbReference type="CDD" id="cd21933">
    <property type="entry name" value="TBK1_IKKE-like_C"/>
    <property type="match status" value="1"/>
</dbReference>
<reference evidence="11 12" key="1">
    <citation type="journal article" date="2019" name="Sci. Data">
        <title>Hybrid genome assembly and annotation of Danionella translucida.</title>
        <authorList>
            <person name="Kadobianskyi M."/>
            <person name="Schulze L."/>
            <person name="Schuelke M."/>
            <person name="Judkewitz B."/>
        </authorList>
    </citation>
    <scope>NUCLEOTIDE SEQUENCE [LARGE SCALE GENOMIC DNA]</scope>
    <source>
        <strain evidence="11 12">Bolton</strain>
    </source>
</reference>
<feature type="binding site" evidence="8">
    <location>
        <position position="39"/>
    </location>
    <ligand>
        <name>ATP</name>
        <dbReference type="ChEBI" id="CHEBI:30616"/>
    </ligand>
</feature>
<dbReference type="GO" id="GO:0009967">
    <property type="term" value="P:positive regulation of signal transduction"/>
    <property type="evidence" value="ECO:0007669"/>
    <property type="project" value="UniProtKB-ARBA"/>
</dbReference>
<feature type="coiled-coil region" evidence="9">
    <location>
        <begin position="671"/>
        <end position="698"/>
    </location>
</feature>